<name>K1X131_MARBU</name>
<dbReference type="GO" id="GO:0020037">
    <property type="term" value="F:heme binding"/>
    <property type="evidence" value="ECO:0007669"/>
    <property type="project" value="InterPro"/>
</dbReference>
<evidence type="ECO:0000256" key="5">
    <source>
        <dbReference type="PIRSR" id="PIRSR602403-1"/>
    </source>
</evidence>
<dbReference type="InParanoid" id="K1X131"/>
<dbReference type="SUPFAM" id="SSF48264">
    <property type="entry name" value="Cytochrome P450"/>
    <property type="match status" value="1"/>
</dbReference>
<evidence type="ECO:0000256" key="3">
    <source>
        <dbReference type="ARBA" id="ARBA00022723"/>
    </source>
</evidence>
<evidence type="ECO:0000256" key="1">
    <source>
        <dbReference type="ARBA" id="ARBA00001971"/>
    </source>
</evidence>
<comment type="cofactor">
    <cofactor evidence="1 5">
        <name>heme</name>
        <dbReference type="ChEBI" id="CHEBI:30413"/>
    </cofactor>
</comment>
<evidence type="ECO:0000313" key="6">
    <source>
        <dbReference type="EMBL" id="EKD18677.1"/>
    </source>
</evidence>
<gene>
    <name evidence="6" type="ORF">MBM_02919</name>
</gene>
<reference evidence="6 7" key="1">
    <citation type="journal article" date="2012" name="BMC Genomics">
        <title>Sequencing the genome of Marssonina brunnea reveals fungus-poplar co-evolution.</title>
        <authorList>
            <person name="Zhu S."/>
            <person name="Cao Y.-Z."/>
            <person name="Jiang C."/>
            <person name="Tan B.-Y."/>
            <person name="Wang Z."/>
            <person name="Feng S."/>
            <person name="Zhang L."/>
            <person name="Su X.-H."/>
            <person name="Brejova B."/>
            <person name="Vinar T."/>
            <person name="Xu M."/>
            <person name="Wang M.-X."/>
            <person name="Zhang S.-G."/>
            <person name="Huang M.-R."/>
            <person name="Wu R."/>
            <person name="Zhou Y."/>
        </authorList>
    </citation>
    <scope>NUCLEOTIDE SEQUENCE [LARGE SCALE GENOMIC DNA]</scope>
    <source>
        <strain evidence="6 7">MB_m1</strain>
    </source>
</reference>
<dbReference type="KEGG" id="mbe:MBM_02919"/>
<keyword evidence="7" id="KW-1185">Reference proteome</keyword>
<dbReference type="eggNOG" id="KOG0684">
    <property type="taxonomic scope" value="Eukaryota"/>
</dbReference>
<evidence type="ECO:0000313" key="7">
    <source>
        <dbReference type="Proteomes" id="UP000006753"/>
    </source>
</evidence>
<protein>
    <submittedName>
        <fullName evidence="6">Prostacyclin synthase</fullName>
    </submittedName>
</protein>
<evidence type="ECO:0000256" key="2">
    <source>
        <dbReference type="ARBA" id="ARBA00010617"/>
    </source>
</evidence>
<dbReference type="InterPro" id="IPR002403">
    <property type="entry name" value="Cyt_P450_E_grp-IV"/>
</dbReference>
<dbReference type="OMA" id="LVQSAYC"/>
<dbReference type="InterPro" id="IPR036396">
    <property type="entry name" value="Cyt_P450_sf"/>
</dbReference>
<dbReference type="GO" id="GO:0005506">
    <property type="term" value="F:iron ion binding"/>
    <property type="evidence" value="ECO:0007669"/>
    <property type="project" value="InterPro"/>
</dbReference>
<organism evidence="6 7">
    <name type="scientific">Marssonina brunnea f. sp. multigermtubi (strain MB_m1)</name>
    <name type="common">Marssonina leaf spot fungus</name>
    <dbReference type="NCBI Taxonomy" id="1072389"/>
    <lineage>
        <taxon>Eukaryota</taxon>
        <taxon>Fungi</taxon>
        <taxon>Dikarya</taxon>
        <taxon>Ascomycota</taxon>
        <taxon>Pezizomycotina</taxon>
        <taxon>Leotiomycetes</taxon>
        <taxon>Helotiales</taxon>
        <taxon>Drepanopezizaceae</taxon>
        <taxon>Drepanopeziza</taxon>
    </lineage>
</organism>
<dbReference type="Gene3D" id="1.10.630.10">
    <property type="entry name" value="Cytochrome P450"/>
    <property type="match status" value="1"/>
</dbReference>
<dbReference type="PANTHER" id="PTHR47582:SF1">
    <property type="entry name" value="P450, PUTATIVE (EUROFUNG)-RELATED"/>
    <property type="match status" value="1"/>
</dbReference>
<keyword evidence="5" id="KW-0349">Heme</keyword>
<dbReference type="PANTHER" id="PTHR47582">
    <property type="entry name" value="P450, PUTATIVE (EUROFUNG)-RELATED"/>
    <property type="match status" value="1"/>
</dbReference>
<dbReference type="Pfam" id="PF00067">
    <property type="entry name" value="p450"/>
    <property type="match status" value="1"/>
</dbReference>
<keyword evidence="3 5" id="KW-0479">Metal-binding</keyword>
<proteinExistence type="inferred from homology"/>
<dbReference type="GO" id="GO:0016705">
    <property type="term" value="F:oxidoreductase activity, acting on paired donors, with incorporation or reduction of molecular oxygen"/>
    <property type="evidence" value="ECO:0007669"/>
    <property type="project" value="InterPro"/>
</dbReference>
<dbReference type="CDD" id="cd11040">
    <property type="entry name" value="CYP7_CYP8-like"/>
    <property type="match status" value="1"/>
</dbReference>
<dbReference type="OrthoDB" id="1470350at2759"/>
<dbReference type="STRING" id="1072389.K1X131"/>
<keyword evidence="4 5" id="KW-0408">Iron</keyword>
<dbReference type="InterPro" id="IPR001128">
    <property type="entry name" value="Cyt_P450"/>
</dbReference>
<comment type="similarity">
    <text evidence="2">Belongs to the cytochrome P450 family.</text>
</comment>
<dbReference type="InterPro" id="IPR053007">
    <property type="entry name" value="CYP450_monoxygenase_sec-met"/>
</dbReference>
<accession>K1X131</accession>
<evidence type="ECO:0000256" key="4">
    <source>
        <dbReference type="ARBA" id="ARBA00023004"/>
    </source>
</evidence>
<dbReference type="PRINTS" id="PR00465">
    <property type="entry name" value="EP450IV"/>
</dbReference>
<dbReference type="HOGENOM" id="CLU_018012_4_2_1"/>
<dbReference type="Proteomes" id="UP000006753">
    <property type="component" value="Unassembled WGS sequence"/>
</dbReference>
<dbReference type="EMBL" id="JH921432">
    <property type="protein sequence ID" value="EKD18677.1"/>
    <property type="molecule type" value="Genomic_DNA"/>
</dbReference>
<feature type="binding site" description="axial binding residue" evidence="5">
    <location>
        <position position="546"/>
    </location>
    <ligand>
        <name>heme</name>
        <dbReference type="ChEBI" id="CHEBI:30413"/>
    </ligand>
    <ligandPart>
        <name>Fe</name>
        <dbReference type="ChEBI" id="CHEBI:18248"/>
    </ligandPart>
</feature>
<dbReference type="AlphaFoldDB" id="K1X131"/>
<sequence>MRPRLSSRVERPYRPVFTGPDRDFTLATGVRSQAKHVGSREHETVDNWLTSLGGCKYGNVDGKITGWLHFVARSIPARATIPNYCSGWPQSPRSRVDMPLRKGNSTEPGLLAQIIQHGNLYAVLIGLIFATVLLVRHCSTVQTSHTRRPPIVHPKVPIIGHLLGMITLQADYYQKLCSKYPWPISALKIFSKKIYIITSPELAQSVFRNAKTLSFDPITTSVSKRVFQMTKRQVDLLQATYRVMHATMQPGRSLFQTNAVALTRFASFLDEVDAVGETVDLYDWLQHRFTIATAEALYGASNPISQNSAMIQSLVDFEKSIALLFLNILPSVTCPSGNRARAAFREAFKHYYRNNDLGDASALIRGRHDVLTSNGFTTDDVACFDIGVLMAATINSNPGIFWLVSFIYSSPSLLSSIRKEVEEITSISNSQAGNNEARMDISLLLQSCPLLVSAWQETLRIRAATIPNRVVTADTVLNDTYTLKEGSIIQLHCQTMHTSPSIWGPDAARFDATRFLTSSTAAGIDKETRKKRKQALSPFGGGSALCPGRYFSSMEIVGVVATLVAAFDIEGVRVLEVKMQAMSEQVKHPEGDLQVKIKRRKGWEDVKWKFVVGAGVEGAASMFE</sequence>
<dbReference type="GeneID" id="18758854"/>
<dbReference type="GO" id="GO:0004497">
    <property type="term" value="F:monooxygenase activity"/>
    <property type="evidence" value="ECO:0007669"/>
    <property type="project" value="InterPro"/>
</dbReference>